<dbReference type="Gene3D" id="3.20.20.140">
    <property type="entry name" value="Metal-dependent hydrolases"/>
    <property type="match status" value="1"/>
</dbReference>
<sequence>MIAQAKKMKLSSIAFTEHVNSYTDWFYDFQQNIDKLRSKEEMNILIGIEAKAIDFKGTIDAPQDIINKAEIIVGSVHRYPDGKSKLIAIDEIINLGEMKATEIEFRLAIGLLQNNQIDVLGHPFGVYSKF</sequence>
<gene>
    <name evidence="2" type="ORF">S01H4_40343</name>
</gene>
<dbReference type="GO" id="GO:0003824">
    <property type="term" value="F:catalytic activity"/>
    <property type="evidence" value="ECO:0007669"/>
    <property type="project" value="InterPro"/>
</dbReference>
<protein>
    <recommendedName>
        <fullName evidence="1">PHP domain-containing protein</fullName>
    </recommendedName>
</protein>
<feature type="non-terminal residue" evidence="2">
    <location>
        <position position="130"/>
    </location>
</feature>
<evidence type="ECO:0000259" key="1">
    <source>
        <dbReference type="Pfam" id="PF02811"/>
    </source>
</evidence>
<dbReference type="Pfam" id="PF02811">
    <property type="entry name" value="PHP"/>
    <property type="match status" value="1"/>
</dbReference>
<accession>X1CA42</accession>
<comment type="caution">
    <text evidence="2">The sequence shown here is derived from an EMBL/GenBank/DDBJ whole genome shotgun (WGS) entry which is preliminary data.</text>
</comment>
<name>X1CA42_9ZZZZ</name>
<dbReference type="InterPro" id="IPR016195">
    <property type="entry name" value="Pol/histidinol_Pase-like"/>
</dbReference>
<dbReference type="AlphaFoldDB" id="X1CA42"/>
<reference evidence="2" key="1">
    <citation type="journal article" date="2014" name="Front. Microbiol.">
        <title>High frequency of phylogenetically diverse reductive dehalogenase-homologous genes in deep subseafloor sedimentary metagenomes.</title>
        <authorList>
            <person name="Kawai M."/>
            <person name="Futagami T."/>
            <person name="Toyoda A."/>
            <person name="Takaki Y."/>
            <person name="Nishi S."/>
            <person name="Hori S."/>
            <person name="Arai W."/>
            <person name="Tsubouchi T."/>
            <person name="Morono Y."/>
            <person name="Uchiyama I."/>
            <person name="Ito T."/>
            <person name="Fujiyama A."/>
            <person name="Inagaki F."/>
            <person name="Takami H."/>
        </authorList>
    </citation>
    <scope>NUCLEOTIDE SEQUENCE</scope>
    <source>
        <strain evidence="2">Expedition CK06-06</strain>
    </source>
</reference>
<dbReference type="SUPFAM" id="SSF89550">
    <property type="entry name" value="PHP domain-like"/>
    <property type="match status" value="1"/>
</dbReference>
<feature type="domain" description="PHP" evidence="1">
    <location>
        <begin position="1"/>
        <end position="78"/>
    </location>
</feature>
<dbReference type="InterPro" id="IPR004013">
    <property type="entry name" value="PHP_dom"/>
</dbReference>
<proteinExistence type="predicted"/>
<dbReference type="EMBL" id="BART01021957">
    <property type="protein sequence ID" value="GAH04976.1"/>
    <property type="molecule type" value="Genomic_DNA"/>
</dbReference>
<evidence type="ECO:0000313" key="2">
    <source>
        <dbReference type="EMBL" id="GAH04976.1"/>
    </source>
</evidence>
<organism evidence="2">
    <name type="scientific">marine sediment metagenome</name>
    <dbReference type="NCBI Taxonomy" id="412755"/>
    <lineage>
        <taxon>unclassified sequences</taxon>
        <taxon>metagenomes</taxon>
        <taxon>ecological metagenomes</taxon>
    </lineage>
</organism>